<dbReference type="PANTHER" id="PTHR24223:SF415">
    <property type="entry name" value="FI20190P1"/>
    <property type="match status" value="1"/>
</dbReference>
<feature type="transmembrane region" description="Helical" evidence="11">
    <location>
        <begin position="76"/>
        <end position="99"/>
    </location>
</feature>
<keyword evidence="9" id="KW-0325">Glycoprotein</keyword>
<feature type="transmembrane region" description="Helical" evidence="11">
    <location>
        <begin position="1192"/>
        <end position="1209"/>
    </location>
</feature>
<dbReference type="SMART" id="SM00382">
    <property type="entry name" value="AAA"/>
    <property type="match status" value="2"/>
</dbReference>
<dbReference type="InterPro" id="IPR003439">
    <property type="entry name" value="ABC_transporter-like_ATP-bd"/>
</dbReference>
<protein>
    <submittedName>
        <fullName evidence="14">Multidrug resistance-associated ABC transporter</fullName>
    </submittedName>
</protein>
<feature type="compositionally biased region" description="Polar residues" evidence="10">
    <location>
        <begin position="1564"/>
        <end position="1582"/>
    </location>
</feature>
<feature type="compositionally biased region" description="Low complexity" evidence="10">
    <location>
        <begin position="416"/>
        <end position="430"/>
    </location>
</feature>
<dbReference type="GO" id="GO:0016887">
    <property type="term" value="F:ATP hydrolysis activity"/>
    <property type="evidence" value="ECO:0007669"/>
    <property type="project" value="InterPro"/>
</dbReference>
<dbReference type="PROSITE" id="PS00211">
    <property type="entry name" value="ABC_TRANSPORTER_1"/>
    <property type="match status" value="2"/>
</dbReference>
<evidence type="ECO:0000256" key="9">
    <source>
        <dbReference type="ARBA" id="ARBA00023180"/>
    </source>
</evidence>
<feature type="transmembrane region" description="Helical" evidence="11">
    <location>
        <begin position="151"/>
        <end position="170"/>
    </location>
</feature>
<evidence type="ECO:0000256" key="7">
    <source>
        <dbReference type="ARBA" id="ARBA00022989"/>
    </source>
</evidence>
<evidence type="ECO:0000313" key="15">
    <source>
        <dbReference type="Proteomes" id="UP000311382"/>
    </source>
</evidence>
<dbReference type="OrthoDB" id="6500128at2759"/>
<feature type="compositionally biased region" description="Low complexity" evidence="10">
    <location>
        <begin position="203"/>
        <end position="220"/>
    </location>
</feature>
<dbReference type="STRING" id="5288.A0A5C5FLK1"/>
<gene>
    <name evidence="14" type="ORF">DMC30DRAFT_369298</name>
</gene>
<keyword evidence="2" id="KW-0813">Transport</keyword>
<organism evidence="14 15">
    <name type="scientific">Rhodotorula diobovata</name>
    <dbReference type="NCBI Taxonomy" id="5288"/>
    <lineage>
        <taxon>Eukaryota</taxon>
        <taxon>Fungi</taxon>
        <taxon>Dikarya</taxon>
        <taxon>Basidiomycota</taxon>
        <taxon>Pucciniomycotina</taxon>
        <taxon>Microbotryomycetes</taxon>
        <taxon>Sporidiobolales</taxon>
        <taxon>Sporidiobolaceae</taxon>
        <taxon>Rhodotorula</taxon>
    </lineage>
</organism>
<feature type="compositionally biased region" description="Low complexity" evidence="10">
    <location>
        <begin position="1549"/>
        <end position="1562"/>
    </location>
</feature>
<dbReference type="Gene3D" id="1.20.1560.10">
    <property type="entry name" value="ABC transporter type 1, transmembrane domain"/>
    <property type="match status" value="2"/>
</dbReference>
<dbReference type="InterPro" id="IPR036640">
    <property type="entry name" value="ABC1_TM_sf"/>
</dbReference>
<dbReference type="InterPro" id="IPR011527">
    <property type="entry name" value="ABC1_TM_dom"/>
</dbReference>
<evidence type="ECO:0000256" key="3">
    <source>
        <dbReference type="ARBA" id="ARBA00022692"/>
    </source>
</evidence>
<feature type="compositionally biased region" description="Low complexity" evidence="10">
    <location>
        <begin position="690"/>
        <end position="708"/>
    </location>
</feature>
<feature type="transmembrane region" description="Helical" evidence="11">
    <location>
        <begin position="111"/>
        <end position="131"/>
    </location>
</feature>
<evidence type="ECO:0000259" key="12">
    <source>
        <dbReference type="PROSITE" id="PS50893"/>
    </source>
</evidence>
<dbReference type="GO" id="GO:0140359">
    <property type="term" value="F:ABC-type transporter activity"/>
    <property type="evidence" value="ECO:0007669"/>
    <property type="project" value="InterPro"/>
</dbReference>
<feature type="region of interest" description="Disordered" evidence="10">
    <location>
        <begin position="955"/>
        <end position="1009"/>
    </location>
</feature>
<feature type="transmembrane region" description="Helical" evidence="11">
    <location>
        <begin position="1113"/>
        <end position="1137"/>
    </location>
</feature>
<dbReference type="FunFam" id="3.40.50.300:FF:000825">
    <property type="entry name" value="ABC bile acid transporter"/>
    <property type="match status" value="1"/>
</dbReference>
<evidence type="ECO:0000256" key="11">
    <source>
        <dbReference type="SAM" id="Phobius"/>
    </source>
</evidence>
<feature type="compositionally biased region" description="Low complexity" evidence="10">
    <location>
        <begin position="971"/>
        <end position="996"/>
    </location>
</feature>
<feature type="transmembrane region" description="Helical" evidence="11">
    <location>
        <begin position="1215"/>
        <end position="1233"/>
    </location>
</feature>
<evidence type="ECO:0000256" key="10">
    <source>
        <dbReference type="SAM" id="MobiDB-lite"/>
    </source>
</evidence>
<dbReference type="SUPFAM" id="SSF90123">
    <property type="entry name" value="ABC transporter transmembrane region"/>
    <property type="match status" value="2"/>
</dbReference>
<dbReference type="SUPFAM" id="SSF52540">
    <property type="entry name" value="P-loop containing nucleoside triphosphate hydrolases"/>
    <property type="match status" value="2"/>
</dbReference>
<dbReference type="GO" id="GO:0005524">
    <property type="term" value="F:ATP binding"/>
    <property type="evidence" value="ECO:0007669"/>
    <property type="project" value="UniProtKB-KW"/>
</dbReference>
<comment type="caution">
    <text evidence="14">The sequence shown here is derived from an EMBL/GenBank/DDBJ whole genome shotgun (WGS) entry which is preliminary data.</text>
</comment>
<name>A0A5C5FLK1_9BASI</name>
<keyword evidence="8 11" id="KW-0472">Membrane</keyword>
<feature type="transmembrane region" description="Helical" evidence="11">
    <location>
        <begin position="1030"/>
        <end position="1050"/>
    </location>
</feature>
<feature type="transmembrane region" description="Helical" evidence="11">
    <location>
        <begin position="1298"/>
        <end position="1319"/>
    </location>
</feature>
<keyword evidence="6" id="KW-0067">ATP-binding</keyword>
<feature type="domain" description="ABC transporter" evidence="12">
    <location>
        <begin position="701"/>
        <end position="941"/>
    </location>
</feature>
<feature type="region of interest" description="Disordered" evidence="10">
    <location>
        <begin position="401"/>
        <end position="441"/>
    </location>
</feature>
<proteinExistence type="predicted"/>
<feature type="transmembrane region" description="Helical" evidence="11">
    <location>
        <begin position="12"/>
        <end position="35"/>
    </location>
</feature>
<dbReference type="Pfam" id="PF00664">
    <property type="entry name" value="ABC_membrane"/>
    <property type="match status" value="2"/>
</dbReference>
<feature type="transmembrane region" description="Helical" evidence="11">
    <location>
        <begin position="486"/>
        <end position="509"/>
    </location>
</feature>
<evidence type="ECO:0000313" key="14">
    <source>
        <dbReference type="EMBL" id="TNY17743.1"/>
    </source>
</evidence>
<feature type="transmembrane region" description="Helical" evidence="11">
    <location>
        <begin position="603"/>
        <end position="620"/>
    </location>
</feature>
<keyword evidence="4" id="KW-0677">Repeat</keyword>
<dbReference type="EMBL" id="SOZI01000178">
    <property type="protein sequence ID" value="TNY17743.1"/>
    <property type="molecule type" value="Genomic_DNA"/>
</dbReference>
<dbReference type="CDD" id="cd03250">
    <property type="entry name" value="ABCC_MRP_domain1"/>
    <property type="match status" value="1"/>
</dbReference>
<keyword evidence="3 11" id="KW-0812">Transmembrane</keyword>
<evidence type="ECO:0000256" key="6">
    <source>
        <dbReference type="ARBA" id="ARBA00022840"/>
    </source>
</evidence>
<dbReference type="Pfam" id="PF00005">
    <property type="entry name" value="ABC_tran"/>
    <property type="match status" value="3"/>
</dbReference>
<feature type="domain" description="ABC transporter" evidence="12">
    <location>
        <begin position="1391"/>
        <end position="1707"/>
    </location>
</feature>
<feature type="transmembrane region" description="Helical" evidence="11">
    <location>
        <begin position="576"/>
        <end position="597"/>
    </location>
</feature>
<dbReference type="InterPro" id="IPR027417">
    <property type="entry name" value="P-loop_NTPase"/>
</dbReference>
<dbReference type="PROSITE" id="PS50893">
    <property type="entry name" value="ABC_TRANSPORTER_2"/>
    <property type="match status" value="2"/>
</dbReference>
<dbReference type="CDD" id="cd18596">
    <property type="entry name" value="ABC_6TM_VMR1_D1_like"/>
    <property type="match status" value="1"/>
</dbReference>
<feature type="region of interest" description="Disordered" evidence="10">
    <location>
        <begin position="685"/>
        <end position="710"/>
    </location>
</feature>
<dbReference type="PANTHER" id="PTHR24223">
    <property type="entry name" value="ATP-BINDING CASSETTE SUB-FAMILY C"/>
    <property type="match status" value="1"/>
</dbReference>
<dbReference type="InterPro" id="IPR003593">
    <property type="entry name" value="AAA+_ATPase"/>
</dbReference>
<dbReference type="Gene3D" id="3.40.50.300">
    <property type="entry name" value="P-loop containing nucleotide triphosphate hydrolases"/>
    <property type="match status" value="2"/>
</dbReference>
<evidence type="ECO:0000256" key="4">
    <source>
        <dbReference type="ARBA" id="ARBA00022737"/>
    </source>
</evidence>
<dbReference type="GO" id="GO:0016020">
    <property type="term" value="C:membrane"/>
    <property type="evidence" value="ECO:0007669"/>
    <property type="project" value="UniProtKB-SubCell"/>
</dbReference>
<comment type="subcellular location">
    <subcellularLocation>
        <location evidence="1">Membrane</location>
        <topology evidence="1">Multi-pass membrane protein</topology>
    </subcellularLocation>
</comment>
<dbReference type="PROSITE" id="PS50929">
    <property type="entry name" value="ABC_TM1F"/>
    <property type="match status" value="2"/>
</dbReference>
<evidence type="ECO:0000256" key="1">
    <source>
        <dbReference type="ARBA" id="ARBA00004141"/>
    </source>
</evidence>
<keyword evidence="5" id="KW-0547">Nucleotide-binding</keyword>
<evidence type="ECO:0000256" key="2">
    <source>
        <dbReference type="ARBA" id="ARBA00022448"/>
    </source>
</evidence>
<dbReference type="InterPro" id="IPR017871">
    <property type="entry name" value="ABC_transporter-like_CS"/>
</dbReference>
<feature type="compositionally biased region" description="Basic and acidic residues" evidence="10">
    <location>
        <begin position="955"/>
        <end position="970"/>
    </location>
</feature>
<feature type="region of interest" description="Disordered" evidence="10">
    <location>
        <begin position="203"/>
        <end position="224"/>
    </location>
</feature>
<reference evidence="14 15" key="1">
    <citation type="submission" date="2019-03" db="EMBL/GenBank/DDBJ databases">
        <title>Rhodosporidium diobovatum UCD-FST 08-225 genome sequencing, assembly, and annotation.</title>
        <authorList>
            <person name="Fakankun I.U."/>
            <person name="Fristensky B."/>
            <person name="Levin D.B."/>
        </authorList>
    </citation>
    <scope>NUCLEOTIDE SEQUENCE [LARGE SCALE GENOMIC DNA]</scope>
    <source>
        <strain evidence="14 15">UCD-FST 08-225</strain>
    </source>
</reference>
<feature type="domain" description="ABC transmembrane type-1" evidence="13">
    <location>
        <begin position="307"/>
        <end position="632"/>
    </location>
</feature>
<dbReference type="InterPro" id="IPR050173">
    <property type="entry name" value="ABC_transporter_C-like"/>
</dbReference>
<evidence type="ECO:0000259" key="13">
    <source>
        <dbReference type="PROSITE" id="PS50929"/>
    </source>
</evidence>
<sequence>MGKVLLDLEAPSLLAFASLVPLGVLAVSLVVPAAARLALPARWTRAVVALVSAPAGGIHSQPTSPELEGTRRDDKVWTLLGVGLAEATAWTTAAVWAAIRVGRSRAGGDDEWWAVAALAGIALSWTLSSLLLVPRRQMPASLLAPAPMLHFSFYLLQLAFLALHIIHLALHYPAIMKRDLALTALHALAVVTLVATTLSMPLSPTPISSSSPTSYEPVVSDSDDVPDDAKDQIVLESPERAVTLGSWVIFSWVEALIAKGKRHQLGYRDVWKLPPTMQSWGVKQDAGSLKSTGIIGRVFYNNSLDLILSLTLGLTSSFLSYASPFFLKQILEALTPPAPGQPYDPTLRQNAYIYALLAFLAQVSRADVDLQQLWHERRAITRTRTQLIGEVYEKALKRRDASGATGKGEAPKGPSAPTKGKGNNGKGAPNKGKKAIPEARGTTSTGKIVSLMAGDVNKVANQLMSLSSIFGAPFELVIAITFLYQILGWTCLVGLGVMALALPINHVLVKRRLRIHRKMLASRDARMEVLNEMIHAIRFIKFSGDEDSWLGRVFAARKTELDWLLKTRMNNLGINALWNFSPDLVMIVSIACFTLVAHQQLTVPVAFTALALFGMVRAPMTMLPTSITQLLQTWVSIQRIEQFFEDDEVEPWVSSLRDDSAALPADAEGSKDEVSISSGTFVYHEKDSGPKAAASTEPAPAPAPALGADGVEPERKFELADIDVRFPEGKLSLVCGPTGSGKTSLFLALLGEMTCLSGTVHLRKGSAGSDLDASTGLYSGVAYAAQLPWLQHDSIRNNILFGSPFEKERYEQVIEACALQADLDMFDAGDETEIGEKGISLSGGQKARVALARAVYSRAKTVLLDDPLSAVDSHTARHLFRKCLRGPLLENRTVLLITHHISLCLGSADYVVRLSEGRVTLQGRVEELDKNELTTDLVEEDDKAGEADERVQKLAEKGKVDSKDPKEAEHAAALAAAGTSAPSSSSAGATPGTSTPVPGGEPASVLKRSGKLVDEEKRATGRVKWSVYNLYLRSAGYWTWVFMVALLFLGRAGRVADRAYFRYWGESYRVSDSLLWRMLLPSHSQLALVATDVQSFAVPHIPSPPSASDDVTFWLVGYTVICLLNLAITVIGILAAFHGSFKAARSLFKTSLTRVVYAPFRYFDTTPSGRILNRFSTDFTIVDGSLTDQVRITLTHAFSFVINVGVVVIVSPRFIPPAVLIVWLYAYYALMFVKTSRDLRRLESNARSPIFSKFGETLQGIVTVRAFGGERRFLKGLWDSVDRMQAVAYSSAMSNRYLLWRFDCLGAVAVTTTIYLALLTGLSPGVAALAITSAQGLVQSIYWLCRWWSALEVDLNAVERITELLKTPQEPPHVIPGTRPPASWPSSVGGISVEQLVLSYAPDLPPVVKDVSFDIPPRSKVGLVGRTGSGKSTLATSLLRFTEPTSGRIIIDGIDITTIGLHDLRSAVTLIPQEAVLFSGTVRSNLDPFGQHTDAAALEVLDRVGLINTSAGPTAPPSAIPSRAPSPSRMPTADPAPMPAEPGDGRVLAPATGKGTAGDATTELADSSTTQTSEGSTAVEVSSGLAAQQVGSGRMSVSLDTQVSPGGNNFSAGQRQLLALARALLRKSRIIVMDEATASVDFETDAKIQHTVREEFSESLVITIAHRLRTVADYDLILVLDQGNLVEYDAPATLMRKKDGVFRKMCEKAAEWGELRRMAGLGEDD</sequence>
<feature type="region of interest" description="Disordered" evidence="10">
    <location>
        <begin position="1509"/>
        <end position="1582"/>
    </location>
</feature>
<dbReference type="Proteomes" id="UP000311382">
    <property type="component" value="Unassembled WGS sequence"/>
</dbReference>
<dbReference type="CDD" id="cd18604">
    <property type="entry name" value="ABC_6TM_VMR1_D2_like"/>
    <property type="match status" value="1"/>
</dbReference>
<feature type="domain" description="ABC transmembrane type-1" evidence="13">
    <location>
        <begin position="1103"/>
        <end position="1352"/>
    </location>
</feature>
<feature type="transmembrane region" description="Helical" evidence="11">
    <location>
        <begin position="182"/>
        <end position="202"/>
    </location>
</feature>
<accession>A0A5C5FLK1</accession>
<feature type="compositionally biased region" description="Low complexity" evidence="10">
    <location>
        <begin position="1520"/>
        <end position="1533"/>
    </location>
</feature>
<keyword evidence="7 11" id="KW-1133">Transmembrane helix</keyword>
<evidence type="ECO:0000256" key="5">
    <source>
        <dbReference type="ARBA" id="ARBA00022741"/>
    </source>
</evidence>
<keyword evidence="15" id="KW-1185">Reference proteome</keyword>
<evidence type="ECO:0000256" key="8">
    <source>
        <dbReference type="ARBA" id="ARBA00023136"/>
    </source>
</evidence>